<reference evidence="4" key="1">
    <citation type="journal article" date="2017" name="J. Clin. Microbiol.">
        <title>A unique capsule locus in the newly designated Actinobacillus pleuropneumoniae serovar 16 and development of a diagnostic PCR.</title>
        <authorList>
            <person name="Bosse J.T."/>
            <person name="Li Y."/>
            <person name="Sarkozi R."/>
            <person name="Gottschalk M."/>
            <person name="Angen O."/>
            <person name="Nedbalcova K."/>
            <person name="Rycroft A.N."/>
            <person name="Fodor L."/>
            <person name="Langford P.R."/>
        </authorList>
    </citation>
    <scope>NUCLEOTIDE SEQUENCE</scope>
    <source>
        <strain evidence="4">A85/4</strain>
    </source>
</reference>
<dbReference type="GO" id="GO:0016758">
    <property type="term" value="F:hexosyltransferase activity"/>
    <property type="evidence" value="ECO:0007669"/>
    <property type="project" value="UniProtKB-ARBA"/>
</dbReference>
<dbReference type="AlphaFoldDB" id="A0A1P8J7S2"/>
<protein>
    <submittedName>
        <fullName evidence="4">Capsular polysaccharide biosynthesis protein Cps16C</fullName>
    </submittedName>
</protein>
<gene>
    <name evidence="4" type="primary">cps16C</name>
</gene>
<dbReference type="Pfam" id="PF00535">
    <property type="entry name" value="Glycos_transf_2"/>
    <property type="match status" value="2"/>
</dbReference>
<dbReference type="SUPFAM" id="SSF53448">
    <property type="entry name" value="Nucleotide-diphospho-sugar transferases"/>
    <property type="match status" value="2"/>
</dbReference>
<dbReference type="InterPro" id="IPR001173">
    <property type="entry name" value="Glyco_trans_2-like"/>
</dbReference>
<feature type="domain" description="Glycosyltransferase 2-like" evidence="3">
    <location>
        <begin position="390"/>
        <end position="529"/>
    </location>
</feature>
<dbReference type="InterPro" id="IPR029044">
    <property type="entry name" value="Nucleotide-diphossugar_trans"/>
</dbReference>
<dbReference type="RefSeq" id="WP_237610885.1">
    <property type="nucleotide sequence ID" value="NZ_CP031858.1"/>
</dbReference>
<proteinExistence type="predicted"/>
<sequence length="678" mass="79385">MSLKLANQLFQEGKYQQALVEYQKVKSDHPLYQHAQFNINLIHVKLHQDIIPTNSISKLESNEQPLVSVVMPVFNVAPYLDASIMSVLNQSYTNIELIIVNDASTDNGLNIINMYKNWDSRIKVVNLEFNTMGGAGIPSNIGVDNARGEYLAYADSDDILDKYAIQKMMESALKHEAEVIIADFSNFNNEIRVIENGYDKKNWNNIPLDEVFSPKDKSEIFRLSPVPWRKLYKVSFLNNNKIRFPEGDYFYEDNPLHWFVLTKAKRVVLLDYVVAYHRMEREGQTMGAMNFKLSAQFCHLNSIKNHLLKMKDVPRIYWKELVDFAYRGGWVVDRQDIPEFQSIVKKRYAQTALGIEKLSHIPKDEIRKMRPNFYKRCEEYNQAYADLDLSIVVPVYNCVDLLPQLMESLLKVNLKTDIFLIDDGSKDGSRELCEKYAKQYKNVYCIAQANKGAGVARNLVIPLLTGEYSYFVDADDFIDPKSLEESVKFAQKNNHDLVLFKYKIEFHEKGNTRDMWDADKKIWAKLLVAKNNNERKILASQLINYPWNRAVKTSLLHDENIFFGKTVVHNDVPYHWHTVVSANNIGIYDKPVCTHRKFEERQQITNISDYRRLMVLEAYRHTHELLKRYDSYALIFPHWQKFIRDLLTWARDRVPEDKLEFYKERHKQILDELKGVNL</sequence>
<name>A0A1P8J7S2_ACTPL</name>
<dbReference type="PANTHER" id="PTHR22916:SF51">
    <property type="entry name" value="GLYCOSYLTRANSFERASE EPSH-RELATED"/>
    <property type="match status" value="1"/>
</dbReference>
<evidence type="ECO:0000256" key="2">
    <source>
        <dbReference type="ARBA" id="ARBA00022679"/>
    </source>
</evidence>
<dbReference type="EMBL" id="KX907602">
    <property type="protein sequence ID" value="APW29088.1"/>
    <property type="molecule type" value="Genomic_DNA"/>
</dbReference>
<dbReference type="PANTHER" id="PTHR22916">
    <property type="entry name" value="GLYCOSYLTRANSFERASE"/>
    <property type="match status" value="1"/>
</dbReference>
<keyword evidence="1" id="KW-0328">Glycosyltransferase</keyword>
<organism evidence="4">
    <name type="scientific">Actinobacillus pleuropneumoniae</name>
    <name type="common">Haemophilus pleuropneumoniae</name>
    <dbReference type="NCBI Taxonomy" id="715"/>
    <lineage>
        <taxon>Bacteria</taxon>
        <taxon>Pseudomonadati</taxon>
        <taxon>Pseudomonadota</taxon>
        <taxon>Gammaproteobacteria</taxon>
        <taxon>Pasteurellales</taxon>
        <taxon>Pasteurellaceae</taxon>
        <taxon>Actinobacillus</taxon>
    </lineage>
</organism>
<accession>A0A1P8J7S2</accession>
<evidence type="ECO:0000313" key="4">
    <source>
        <dbReference type="EMBL" id="APW29088.1"/>
    </source>
</evidence>
<feature type="domain" description="Glycosyltransferase 2-like" evidence="3">
    <location>
        <begin position="68"/>
        <end position="200"/>
    </location>
</feature>
<keyword evidence="2" id="KW-0808">Transferase</keyword>
<evidence type="ECO:0000256" key="1">
    <source>
        <dbReference type="ARBA" id="ARBA00022676"/>
    </source>
</evidence>
<dbReference type="CDD" id="cd00761">
    <property type="entry name" value="Glyco_tranf_GTA_type"/>
    <property type="match status" value="2"/>
</dbReference>
<dbReference type="Gene3D" id="3.90.550.10">
    <property type="entry name" value="Spore Coat Polysaccharide Biosynthesis Protein SpsA, Chain A"/>
    <property type="match status" value="2"/>
</dbReference>
<evidence type="ECO:0000259" key="3">
    <source>
        <dbReference type="Pfam" id="PF00535"/>
    </source>
</evidence>